<keyword evidence="1" id="KW-0472">Membrane</keyword>
<evidence type="ECO:0000256" key="1">
    <source>
        <dbReference type="SAM" id="Phobius"/>
    </source>
</evidence>
<keyword evidence="3" id="KW-1185">Reference proteome</keyword>
<evidence type="ECO:0000313" key="3">
    <source>
        <dbReference type="Proteomes" id="UP000588647"/>
    </source>
</evidence>
<feature type="transmembrane region" description="Helical" evidence="1">
    <location>
        <begin position="6"/>
        <end position="23"/>
    </location>
</feature>
<reference evidence="2 3" key="1">
    <citation type="submission" date="2020-08" db="EMBL/GenBank/DDBJ databases">
        <title>Genomic Encyclopedia of Type Strains, Phase IV (KMG-IV): sequencing the most valuable type-strain genomes for metagenomic binning, comparative biology and taxonomic classification.</title>
        <authorList>
            <person name="Goeker M."/>
        </authorList>
    </citation>
    <scope>NUCLEOTIDE SEQUENCE [LARGE SCALE GENOMIC DNA]</scope>
    <source>
        <strain evidence="2 3">DSM 103570</strain>
    </source>
</reference>
<evidence type="ECO:0000313" key="2">
    <source>
        <dbReference type="EMBL" id="MBB4003884.1"/>
    </source>
</evidence>
<gene>
    <name evidence="2" type="ORF">GGR03_002972</name>
</gene>
<feature type="transmembrane region" description="Helical" evidence="1">
    <location>
        <begin position="30"/>
        <end position="48"/>
    </location>
</feature>
<keyword evidence="1" id="KW-0812">Transmembrane</keyword>
<comment type="caution">
    <text evidence="2">The sequence shown here is derived from an EMBL/GenBank/DDBJ whole genome shotgun (WGS) entry which is preliminary data.</text>
</comment>
<protein>
    <submittedName>
        <fullName evidence="2">Uncharacterized protein</fullName>
    </submittedName>
</protein>
<dbReference type="EMBL" id="JACIEM010000004">
    <property type="protein sequence ID" value="MBB4003884.1"/>
    <property type="molecule type" value="Genomic_DNA"/>
</dbReference>
<organism evidence="2 3">
    <name type="scientific">Aurantimonas endophytica</name>
    <dbReference type="NCBI Taxonomy" id="1522175"/>
    <lineage>
        <taxon>Bacteria</taxon>
        <taxon>Pseudomonadati</taxon>
        <taxon>Pseudomonadota</taxon>
        <taxon>Alphaproteobacteria</taxon>
        <taxon>Hyphomicrobiales</taxon>
        <taxon>Aurantimonadaceae</taxon>
        <taxon>Aurantimonas</taxon>
    </lineage>
</organism>
<sequence length="114" mass="12670">METALWTFAVSGASALAFLAYKHPVSYVKFGWRLAGLLWVLGAITLIWKEGVKLGTNMMIEEFQLDTERAAQVLEPLLESSGNLSTVIGAVALYLMLLTFLPLVIDLDEPKRRE</sequence>
<name>A0A7W6HER4_9HYPH</name>
<proteinExistence type="predicted"/>
<dbReference type="AlphaFoldDB" id="A0A7W6HER4"/>
<keyword evidence="1" id="KW-1133">Transmembrane helix</keyword>
<dbReference type="RefSeq" id="WP_183209349.1">
    <property type="nucleotide sequence ID" value="NZ_JAAAMM010000004.1"/>
</dbReference>
<dbReference type="Proteomes" id="UP000588647">
    <property type="component" value="Unassembled WGS sequence"/>
</dbReference>
<accession>A0A7W6HER4</accession>
<feature type="transmembrane region" description="Helical" evidence="1">
    <location>
        <begin position="84"/>
        <end position="105"/>
    </location>
</feature>